<dbReference type="EMBL" id="UOEO01000154">
    <property type="protein sequence ID" value="VAW21034.1"/>
    <property type="molecule type" value="Genomic_DNA"/>
</dbReference>
<evidence type="ECO:0000259" key="1">
    <source>
        <dbReference type="Pfam" id="PF00496"/>
    </source>
</evidence>
<sequence>MKIWLNRYAKMAGGAVLALGFALGAASPGLAQSYNEAPMLAKLVAEGSLPPVSERLPAEPLVEKVTDSIGSYGGTLRRGFLGPSDHNNYTRVVYDALVRFAPDGGEVIPHIAKGWQSNDDFSQWTVFLRKGMKWSDGTAFTADDIMFWYDAILNNKELTPSIPVWMRNSDGSMAKVEKLSDTAVRWSYDQPNTAFLLDLANKDGADRSITNLAFVPAQYMKQFHPDYTSKAELDAKVKAAGFDNWTQLFSVQAMPHLSGTRPSTAAWVPDGSTVADETFTIVRNPYYFAVDAKGNQLPYIDKVKFTFFADKKTLNLAAVGGQFDMQGRHIAMSNYPVLMENADKGGYHVVTYPTFGGSDAVLMFNQTYTNDPAIGKILRTKNFRIALSYAIDREAIKQLAFLGIGEARQGVPAPFSPYYPGDEYAFKYTQLDQAKANELLDGIGLTKRDGDNMRLLPNGERLDIEIGVVPAFASWADIGQLIVEDWAKVGVRAHIEIRERTPHFAMRDSNDLQVEIWNEDTSGFPFSGQPNFDPRSQPSMTLAPLVRKWVNTNGAEGMAPTPEIQRLMDIIDEAKVSSRPRQIELAKELFQLWADNVWEIGTVGLTPMVQGVVVVNNKLRNVAKIAGNDWPLRTPGNTRPEQFYFAK</sequence>
<organism evidence="2">
    <name type="scientific">hydrothermal vent metagenome</name>
    <dbReference type="NCBI Taxonomy" id="652676"/>
    <lineage>
        <taxon>unclassified sequences</taxon>
        <taxon>metagenomes</taxon>
        <taxon>ecological metagenomes</taxon>
    </lineage>
</organism>
<reference evidence="2" key="1">
    <citation type="submission" date="2018-06" db="EMBL/GenBank/DDBJ databases">
        <authorList>
            <person name="Zhirakovskaya E."/>
        </authorList>
    </citation>
    <scope>NUCLEOTIDE SEQUENCE</scope>
</reference>
<protein>
    <recommendedName>
        <fullName evidence="1">Solute-binding protein family 5 domain-containing protein</fullName>
    </recommendedName>
</protein>
<dbReference type="InterPro" id="IPR039424">
    <property type="entry name" value="SBP_5"/>
</dbReference>
<dbReference type="Gene3D" id="3.40.190.10">
    <property type="entry name" value="Periplasmic binding protein-like II"/>
    <property type="match status" value="1"/>
</dbReference>
<dbReference type="CDD" id="cd08500">
    <property type="entry name" value="PBP2_NikA_DppA_OppA_like_4"/>
    <property type="match status" value="1"/>
</dbReference>
<gene>
    <name evidence="2" type="ORF">MNBD_ALPHA12-2068</name>
</gene>
<dbReference type="AlphaFoldDB" id="A0A3B0ULC0"/>
<dbReference type="GO" id="GO:1904680">
    <property type="term" value="F:peptide transmembrane transporter activity"/>
    <property type="evidence" value="ECO:0007669"/>
    <property type="project" value="TreeGrafter"/>
</dbReference>
<dbReference type="SUPFAM" id="SSF53850">
    <property type="entry name" value="Periplasmic binding protein-like II"/>
    <property type="match status" value="1"/>
</dbReference>
<dbReference type="InterPro" id="IPR000914">
    <property type="entry name" value="SBP_5_dom"/>
</dbReference>
<dbReference type="Gene3D" id="3.10.105.10">
    <property type="entry name" value="Dipeptide-binding Protein, Domain 3"/>
    <property type="match status" value="1"/>
</dbReference>
<proteinExistence type="predicted"/>
<accession>A0A3B0ULC0</accession>
<name>A0A3B0ULC0_9ZZZZ</name>
<evidence type="ECO:0000313" key="2">
    <source>
        <dbReference type="EMBL" id="VAW21034.1"/>
    </source>
</evidence>
<feature type="domain" description="Solute-binding protein family 5" evidence="1">
    <location>
        <begin position="106"/>
        <end position="525"/>
    </location>
</feature>
<dbReference type="PANTHER" id="PTHR30290:SF62">
    <property type="entry name" value="OLIGOPEPTIDE ABC TRANSPORTER, PERIPLASMIC OLIGOPEPTIDE-BINDING PROTEIN"/>
    <property type="match status" value="1"/>
</dbReference>
<dbReference type="GO" id="GO:0015833">
    <property type="term" value="P:peptide transport"/>
    <property type="evidence" value="ECO:0007669"/>
    <property type="project" value="TreeGrafter"/>
</dbReference>
<dbReference type="Pfam" id="PF00496">
    <property type="entry name" value="SBP_bac_5"/>
    <property type="match status" value="1"/>
</dbReference>
<dbReference type="PANTHER" id="PTHR30290">
    <property type="entry name" value="PERIPLASMIC BINDING COMPONENT OF ABC TRANSPORTER"/>
    <property type="match status" value="1"/>
</dbReference>